<evidence type="ECO:0000313" key="3">
    <source>
        <dbReference type="EMBL" id="ONK77970.1"/>
    </source>
</evidence>
<feature type="compositionally biased region" description="Polar residues" evidence="2">
    <location>
        <begin position="199"/>
        <end position="221"/>
    </location>
</feature>
<name>A0A5P1FMW9_ASPOF</name>
<keyword evidence="1" id="KW-0175">Coiled coil</keyword>
<dbReference type="AlphaFoldDB" id="A0A5P1FMW9"/>
<evidence type="ECO:0000256" key="1">
    <source>
        <dbReference type="SAM" id="Coils"/>
    </source>
</evidence>
<organism evidence="3 4">
    <name type="scientific">Asparagus officinalis</name>
    <name type="common">Garden asparagus</name>
    <dbReference type="NCBI Taxonomy" id="4686"/>
    <lineage>
        <taxon>Eukaryota</taxon>
        <taxon>Viridiplantae</taxon>
        <taxon>Streptophyta</taxon>
        <taxon>Embryophyta</taxon>
        <taxon>Tracheophyta</taxon>
        <taxon>Spermatophyta</taxon>
        <taxon>Magnoliopsida</taxon>
        <taxon>Liliopsida</taxon>
        <taxon>Asparagales</taxon>
        <taxon>Asparagaceae</taxon>
        <taxon>Asparagoideae</taxon>
        <taxon>Asparagus</taxon>
    </lineage>
</organism>
<feature type="compositionally biased region" description="Polar residues" evidence="2">
    <location>
        <begin position="150"/>
        <end position="173"/>
    </location>
</feature>
<dbReference type="Proteomes" id="UP000243459">
    <property type="component" value="Chromosome 2"/>
</dbReference>
<dbReference type="Gramene" id="ONK77970">
    <property type="protein sequence ID" value="ONK77970"/>
    <property type="gene ID" value="A4U43_C02F12840"/>
</dbReference>
<evidence type="ECO:0000313" key="4">
    <source>
        <dbReference type="Proteomes" id="UP000243459"/>
    </source>
</evidence>
<dbReference type="OMA" id="DNPLFCT"/>
<dbReference type="PANTHER" id="PTHR34466:SF3">
    <property type="entry name" value="OS11G0129800 PROTEIN"/>
    <property type="match status" value="1"/>
</dbReference>
<keyword evidence="4" id="KW-1185">Reference proteome</keyword>
<protein>
    <submittedName>
        <fullName evidence="3">Uncharacterized protein</fullName>
    </submittedName>
</protein>
<reference evidence="4" key="1">
    <citation type="journal article" date="2017" name="Nat. Commun.">
        <title>The asparagus genome sheds light on the origin and evolution of a young Y chromosome.</title>
        <authorList>
            <person name="Harkess A."/>
            <person name="Zhou J."/>
            <person name="Xu C."/>
            <person name="Bowers J.E."/>
            <person name="Van der Hulst R."/>
            <person name="Ayyampalayam S."/>
            <person name="Mercati F."/>
            <person name="Riccardi P."/>
            <person name="McKain M.R."/>
            <person name="Kakrana A."/>
            <person name="Tang H."/>
            <person name="Ray J."/>
            <person name="Groenendijk J."/>
            <person name="Arikit S."/>
            <person name="Mathioni S.M."/>
            <person name="Nakano M."/>
            <person name="Shan H."/>
            <person name="Telgmann-Rauber A."/>
            <person name="Kanno A."/>
            <person name="Yue Z."/>
            <person name="Chen H."/>
            <person name="Li W."/>
            <person name="Chen Y."/>
            <person name="Xu X."/>
            <person name="Zhang Y."/>
            <person name="Luo S."/>
            <person name="Chen H."/>
            <person name="Gao J."/>
            <person name="Mao Z."/>
            <person name="Pires J.C."/>
            <person name="Luo M."/>
            <person name="Kudrna D."/>
            <person name="Wing R.A."/>
            <person name="Meyers B.C."/>
            <person name="Yi K."/>
            <person name="Kong H."/>
            <person name="Lavrijsen P."/>
            <person name="Sunseri F."/>
            <person name="Falavigna A."/>
            <person name="Ye Y."/>
            <person name="Leebens-Mack J.H."/>
            <person name="Chen G."/>
        </authorList>
    </citation>
    <scope>NUCLEOTIDE SEQUENCE [LARGE SCALE GENOMIC DNA]</scope>
    <source>
        <strain evidence="4">cv. DH0086</strain>
    </source>
</reference>
<feature type="region of interest" description="Disordered" evidence="2">
    <location>
        <begin position="1"/>
        <end position="57"/>
    </location>
</feature>
<feature type="compositionally biased region" description="Low complexity" evidence="2">
    <location>
        <begin position="35"/>
        <end position="57"/>
    </location>
</feature>
<feature type="region of interest" description="Disordered" evidence="2">
    <location>
        <begin position="150"/>
        <end position="234"/>
    </location>
</feature>
<feature type="coiled-coil region" evidence="1">
    <location>
        <begin position="297"/>
        <end position="324"/>
    </location>
</feature>
<gene>
    <name evidence="3" type="ORF">A4U43_C02F12840</name>
</gene>
<dbReference type="OrthoDB" id="660305at2759"/>
<proteinExistence type="predicted"/>
<evidence type="ECO:0000256" key="2">
    <source>
        <dbReference type="SAM" id="MobiDB-lite"/>
    </source>
</evidence>
<sequence length="559" mass="62215">MALSAFKSTTKRGTNPNGPDPSKQGNKGANRRSRSVSAVSRANGPSSSKSSSSNLSVSDEFLIKRDNPLYCCSSSSSSSSPDEVLEGSGRRGRSFSRSSEVGKQGSGGCRNEKTVRSLSRVDPGRRRMRSVSRGRYGKLETDVGQRYNSISSLRSNEVGRSTTSKGQRQSVVTDTEFDAKEKARNLQKWTSRHPISGSWDASSSCSQGQNWEDGISTSSFSEAEETLASERDNPPIDVGSGAIYETVRSEVCRAVSEICDNLENAIWRKQPSIFSTENIEDTSPEFVNTDEIVTHMRSEYVSRLEQAQERARKLRADLAIEEQREQELSRILEEIAHAPRNSDCRKSHPKRKTSIERQRMSRRLAEEAMNYFDECVSLSTFDSSDFSSLEDPQPTSTIGVSIATMGSSRFSPSEGSKDHSVSDFTNHHEELDNQTQCSHSIQESDLALSSCSSSKAGSLIHANGSHNGLLYNFPQSEDMQESFARDKMKAVGAHDIRHYIQKFEKGQRKDRLENVNVKSRYNPEEYDLSAKSESLVFDHLILRNRIDSGGLLLCNLRIF</sequence>
<dbReference type="EMBL" id="CM007382">
    <property type="protein sequence ID" value="ONK77970.1"/>
    <property type="molecule type" value="Genomic_DNA"/>
</dbReference>
<dbReference type="PANTHER" id="PTHR34466">
    <property type="entry name" value="OS11G0129800 PROTEIN"/>
    <property type="match status" value="1"/>
</dbReference>
<feature type="region of interest" description="Disordered" evidence="2">
    <location>
        <begin position="71"/>
        <end position="136"/>
    </location>
</feature>
<feature type="compositionally biased region" description="Polar residues" evidence="2">
    <location>
        <begin position="1"/>
        <end position="27"/>
    </location>
</feature>
<accession>A0A5P1FMW9</accession>
<feature type="compositionally biased region" description="Basic residues" evidence="2">
    <location>
        <begin position="126"/>
        <end position="136"/>
    </location>
</feature>